<reference evidence="2 3" key="1">
    <citation type="journal article" date="2021" name="BMC Genomics">
        <title>Datura genome reveals duplications of psychoactive alkaloid biosynthetic genes and high mutation rate following tissue culture.</title>
        <authorList>
            <person name="Rajewski A."/>
            <person name="Carter-House D."/>
            <person name="Stajich J."/>
            <person name="Litt A."/>
        </authorList>
    </citation>
    <scope>NUCLEOTIDE SEQUENCE [LARGE SCALE GENOMIC DNA]</scope>
    <source>
        <strain evidence="2">AR-01</strain>
    </source>
</reference>
<evidence type="ECO:0000256" key="1">
    <source>
        <dbReference type="SAM" id="MobiDB-lite"/>
    </source>
</evidence>
<proteinExistence type="predicted"/>
<gene>
    <name evidence="2" type="ORF">HAX54_001279</name>
</gene>
<name>A0ABS8T2W0_DATST</name>
<evidence type="ECO:0000313" key="2">
    <source>
        <dbReference type="EMBL" id="MCD7465433.1"/>
    </source>
</evidence>
<feature type="non-terminal residue" evidence="2">
    <location>
        <position position="1"/>
    </location>
</feature>
<dbReference type="Proteomes" id="UP000823775">
    <property type="component" value="Unassembled WGS sequence"/>
</dbReference>
<comment type="caution">
    <text evidence="2">The sequence shown here is derived from an EMBL/GenBank/DDBJ whole genome shotgun (WGS) entry which is preliminary data.</text>
</comment>
<feature type="non-terminal residue" evidence="2">
    <location>
        <position position="58"/>
    </location>
</feature>
<feature type="region of interest" description="Disordered" evidence="1">
    <location>
        <begin position="35"/>
        <end position="58"/>
    </location>
</feature>
<sequence length="58" mass="6421">DAQGSEHRELMGEPPIKVSMMRVRRREKTSVTLGAEELKRRQAETVNQAPSTGGNSVN</sequence>
<accession>A0ABS8T2W0</accession>
<protein>
    <submittedName>
        <fullName evidence="2">Uncharacterized protein</fullName>
    </submittedName>
</protein>
<dbReference type="EMBL" id="JACEIK010001049">
    <property type="protein sequence ID" value="MCD7465433.1"/>
    <property type="molecule type" value="Genomic_DNA"/>
</dbReference>
<organism evidence="2 3">
    <name type="scientific">Datura stramonium</name>
    <name type="common">Jimsonweed</name>
    <name type="synonym">Common thornapple</name>
    <dbReference type="NCBI Taxonomy" id="4076"/>
    <lineage>
        <taxon>Eukaryota</taxon>
        <taxon>Viridiplantae</taxon>
        <taxon>Streptophyta</taxon>
        <taxon>Embryophyta</taxon>
        <taxon>Tracheophyta</taxon>
        <taxon>Spermatophyta</taxon>
        <taxon>Magnoliopsida</taxon>
        <taxon>eudicotyledons</taxon>
        <taxon>Gunneridae</taxon>
        <taxon>Pentapetalae</taxon>
        <taxon>asterids</taxon>
        <taxon>lamiids</taxon>
        <taxon>Solanales</taxon>
        <taxon>Solanaceae</taxon>
        <taxon>Solanoideae</taxon>
        <taxon>Datureae</taxon>
        <taxon>Datura</taxon>
    </lineage>
</organism>
<evidence type="ECO:0000313" key="3">
    <source>
        <dbReference type="Proteomes" id="UP000823775"/>
    </source>
</evidence>
<feature type="compositionally biased region" description="Polar residues" evidence="1">
    <location>
        <begin position="44"/>
        <end position="58"/>
    </location>
</feature>
<keyword evidence="3" id="KW-1185">Reference proteome</keyword>